<keyword evidence="1" id="KW-0805">Transcription regulation</keyword>
<dbReference type="Gene3D" id="3.40.50.2300">
    <property type="match status" value="2"/>
</dbReference>
<dbReference type="RefSeq" id="WP_074932088.1">
    <property type="nucleotide sequence ID" value="NZ_FORI01000006.1"/>
</dbReference>
<keyword evidence="6" id="KW-1185">Reference proteome</keyword>
<dbReference type="SUPFAM" id="SSF47413">
    <property type="entry name" value="lambda repressor-like DNA-binding domains"/>
    <property type="match status" value="1"/>
</dbReference>
<dbReference type="Proteomes" id="UP000182737">
    <property type="component" value="Unassembled WGS sequence"/>
</dbReference>
<evidence type="ECO:0000259" key="4">
    <source>
        <dbReference type="PROSITE" id="PS50932"/>
    </source>
</evidence>
<dbReference type="PROSITE" id="PS50932">
    <property type="entry name" value="HTH_LACI_2"/>
    <property type="match status" value="1"/>
</dbReference>
<dbReference type="CDD" id="cd01392">
    <property type="entry name" value="HTH_LacI"/>
    <property type="match status" value="1"/>
</dbReference>
<dbReference type="InterPro" id="IPR046335">
    <property type="entry name" value="LacI/GalR-like_sensor"/>
</dbReference>
<dbReference type="InterPro" id="IPR028082">
    <property type="entry name" value="Peripla_BP_I"/>
</dbReference>
<keyword evidence="2" id="KW-0238">DNA-binding</keyword>
<dbReference type="InterPro" id="IPR010982">
    <property type="entry name" value="Lambda_DNA-bd_dom_sf"/>
</dbReference>
<dbReference type="PROSITE" id="PS00356">
    <property type="entry name" value="HTH_LACI_1"/>
    <property type="match status" value="1"/>
</dbReference>
<dbReference type="GO" id="GO:0003700">
    <property type="term" value="F:DNA-binding transcription factor activity"/>
    <property type="evidence" value="ECO:0007669"/>
    <property type="project" value="TreeGrafter"/>
</dbReference>
<evidence type="ECO:0000256" key="3">
    <source>
        <dbReference type="ARBA" id="ARBA00023163"/>
    </source>
</evidence>
<reference evidence="6" key="1">
    <citation type="submission" date="2016-10" db="EMBL/GenBank/DDBJ databases">
        <authorList>
            <person name="Varghese N."/>
            <person name="Submissions S."/>
        </authorList>
    </citation>
    <scope>NUCLEOTIDE SEQUENCE [LARGE SCALE GENOMIC DNA]</scope>
    <source>
        <strain evidence="6">XBD1002</strain>
    </source>
</reference>
<dbReference type="SMART" id="SM00354">
    <property type="entry name" value="HTH_LACI"/>
    <property type="match status" value="1"/>
</dbReference>
<dbReference type="InterPro" id="IPR000843">
    <property type="entry name" value="HTH_LacI"/>
</dbReference>
<gene>
    <name evidence="5" type="ORF">SAMN04487775_106215</name>
</gene>
<dbReference type="PANTHER" id="PTHR30146:SF24">
    <property type="entry name" value="XYLOSE OPERON REGULATORY PROTEIN"/>
    <property type="match status" value="1"/>
</dbReference>
<dbReference type="EMBL" id="FORI01000006">
    <property type="protein sequence ID" value="SFI82740.1"/>
    <property type="molecule type" value="Genomic_DNA"/>
</dbReference>
<sequence length="338" mass="38011">MLTINDIAREAGVSRQTVSNVIHGATGHVSPETIARINKIIKEKNYTPNMSARALVNKSSRIIGVINHLIPDSAGNFMTDPFHTEVIAGIEKELRLRDYYMMLRTVESEDELVSLFRNWNLDGIIITGVFEDHFYERIVQSRIPCVLLDSYIKNSSLMNVGLMDFQGAYEATKYLLRNGHTEIAFASPEIHENGVVYERYLGYEAALREMGIKAKKKNVYTCKIEVEAGIRLGYEIAKRPEITAVFATADLLAVGIMSGLFEKGRPVPDDVSIIGFDDLYLSSITSPRLTTIHQDIVEKGRIAASMLIDTLEKKETKREIIMPVSLIERNSVSEPRKK</sequence>
<name>A0A1I3LDW3_9SPIR</name>
<protein>
    <submittedName>
        <fullName evidence="5">Transcriptional regulator, LacI family</fullName>
    </submittedName>
</protein>
<accession>A0A1I3LDW3</accession>
<keyword evidence="3" id="KW-0804">Transcription</keyword>
<evidence type="ECO:0000256" key="2">
    <source>
        <dbReference type="ARBA" id="ARBA00023125"/>
    </source>
</evidence>
<feature type="domain" description="HTH lacI-type" evidence="4">
    <location>
        <begin position="2"/>
        <end position="57"/>
    </location>
</feature>
<dbReference type="Pfam" id="PF13377">
    <property type="entry name" value="Peripla_BP_3"/>
    <property type="match status" value="1"/>
</dbReference>
<evidence type="ECO:0000256" key="1">
    <source>
        <dbReference type="ARBA" id="ARBA00023015"/>
    </source>
</evidence>
<dbReference type="GO" id="GO:0000976">
    <property type="term" value="F:transcription cis-regulatory region binding"/>
    <property type="evidence" value="ECO:0007669"/>
    <property type="project" value="TreeGrafter"/>
</dbReference>
<dbReference type="OrthoDB" id="9796186at2"/>
<dbReference type="Pfam" id="PF00356">
    <property type="entry name" value="LacI"/>
    <property type="match status" value="1"/>
</dbReference>
<proteinExistence type="predicted"/>
<evidence type="ECO:0000313" key="6">
    <source>
        <dbReference type="Proteomes" id="UP000182737"/>
    </source>
</evidence>
<evidence type="ECO:0000313" key="5">
    <source>
        <dbReference type="EMBL" id="SFI82740.1"/>
    </source>
</evidence>
<dbReference type="AlphaFoldDB" id="A0A1I3LDW3"/>
<organism evidence="5 6">
    <name type="scientific">Treponema bryantii</name>
    <dbReference type="NCBI Taxonomy" id="163"/>
    <lineage>
        <taxon>Bacteria</taxon>
        <taxon>Pseudomonadati</taxon>
        <taxon>Spirochaetota</taxon>
        <taxon>Spirochaetia</taxon>
        <taxon>Spirochaetales</taxon>
        <taxon>Treponemataceae</taxon>
        <taxon>Treponema</taxon>
    </lineage>
</organism>
<dbReference type="CDD" id="cd06267">
    <property type="entry name" value="PBP1_LacI_sugar_binding-like"/>
    <property type="match status" value="1"/>
</dbReference>
<dbReference type="SUPFAM" id="SSF53822">
    <property type="entry name" value="Periplasmic binding protein-like I"/>
    <property type="match status" value="1"/>
</dbReference>
<dbReference type="PANTHER" id="PTHR30146">
    <property type="entry name" value="LACI-RELATED TRANSCRIPTIONAL REPRESSOR"/>
    <property type="match status" value="1"/>
</dbReference>
<dbReference type="Gene3D" id="1.10.260.40">
    <property type="entry name" value="lambda repressor-like DNA-binding domains"/>
    <property type="match status" value="1"/>
</dbReference>